<evidence type="ECO:0000313" key="4">
    <source>
        <dbReference type="Proteomes" id="UP000824238"/>
    </source>
</evidence>
<dbReference type="PANTHER" id="PTHR43283:SF11">
    <property type="entry name" value="BETA-LACTAMASE-RELATED DOMAIN-CONTAINING PROTEIN"/>
    <property type="match status" value="1"/>
</dbReference>
<reference evidence="3" key="1">
    <citation type="submission" date="2020-10" db="EMBL/GenBank/DDBJ databases">
        <authorList>
            <person name="Gilroy R."/>
        </authorList>
    </citation>
    <scope>NUCLEOTIDE SEQUENCE</scope>
    <source>
        <strain evidence="3">ChiGjej3B3-7149</strain>
    </source>
</reference>
<keyword evidence="1" id="KW-0378">Hydrolase</keyword>
<evidence type="ECO:0000256" key="1">
    <source>
        <dbReference type="ARBA" id="ARBA00022801"/>
    </source>
</evidence>
<accession>A0A9D1DMY8</accession>
<dbReference type="Proteomes" id="UP000824238">
    <property type="component" value="Unassembled WGS sequence"/>
</dbReference>
<evidence type="ECO:0000259" key="2">
    <source>
        <dbReference type="Pfam" id="PF00144"/>
    </source>
</evidence>
<sequence>MLAAEKLIRRGVENGVFPYAEWAAFDKDGIFSRGSTAGEGGRRFDLASLTKTFTATALLRLISEGKLRLEDDAASILEPPSPRLRDYLGQMSLYRLMTHTAGLPAWYPFYADGRPFFEALEALLDAQGPEEGMVYSDIGFMLLGLVLSRVSGRPLEEAIDPFGFGAAYKPGPGPDLVPSCRDNAVEEGMCAERGFTFSGFRAHFRDVTGEPNDGNAHYFWNDVSGHAGLFGTALAVARLGEFYLAASEQPYLGGVTPQPGCEGRCLVFHTGGAFPTGCGHTGFTGTSLWIDREAGLGLALLTNRLCYDHLPRADMNAFRLAVHEAILEERN</sequence>
<feature type="domain" description="Beta-lactamase-related" evidence="2">
    <location>
        <begin position="41"/>
        <end position="159"/>
    </location>
</feature>
<dbReference type="InterPro" id="IPR012338">
    <property type="entry name" value="Beta-lactam/transpept-like"/>
</dbReference>
<dbReference type="GO" id="GO:0016787">
    <property type="term" value="F:hydrolase activity"/>
    <property type="evidence" value="ECO:0007669"/>
    <property type="project" value="UniProtKB-KW"/>
</dbReference>
<comment type="caution">
    <text evidence="3">The sequence shown here is derived from an EMBL/GenBank/DDBJ whole genome shotgun (WGS) entry which is preliminary data.</text>
</comment>
<protein>
    <submittedName>
        <fullName evidence="3">Beta-lactamase family protein</fullName>
    </submittedName>
</protein>
<dbReference type="Pfam" id="PF00144">
    <property type="entry name" value="Beta-lactamase"/>
    <property type="match status" value="2"/>
</dbReference>
<feature type="domain" description="Beta-lactamase-related" evidence="2">
    <location>
        <begin position="208"/>
        <end position="305"/>
    </location>
</feature>
<dbReference type="InterPro" id="IPR001466">
    <property type="entry name" value="Beta-lactam-related"/>
</dbReference>
<proteinExistence type="predicted"/>
<reference evidence="3" key="2">
    <citation type="journal article" date="2021" name="PeerJ">
        <title>Extensive microbial diversity within the chicken gut microbiome revealed by metagenomics and culture.</title>
        <authorList>
            <person name="Gilroy R."/>
            <person name="Ravi A."/>
            <person name="Getino M."/>
            <person name="Pursley I."/>
            <person name="Horton D.L."/>
            <person name="Alikhan N.F."/>
            <person name="Baker D."/>
            <person name="Gharbi K."/>
            <person name="Hall N."/>
            <person name="Watson M."/>
            <person name="Adriaenssens E.M."/>
            <person name="Foster-Nyarko E."/>
            <person name="Jarju S."/>
            <person name="Secka A."/>
            <person name="Antonio M."/>
            <person name="Oren A."/>
            <person name="Chaudhuri R.R."/>
            <person name="La Ragione R."/>
            <person name="Hildebrand F."/>
            <person name="Pallen M.J."/>
        </authorList>
    </citation>
    <scope>NUCLEOTIDE SEQUENCE</scope>
    <source>
        <strain evidence="3">ChiGjej3B3-7149</strain>
    </source>
</reference>
<dbReference type="InterPro" id="IPR050789">
    <property type="entry name" value="Diverse_Enzym_Activities"/>
</dbReference>
<organism evidence="3 4">
    <name type="scientific">Candidatus Scatomorpha intestinigallinarum</name>
    <dbReference type="NCBI Taxonomy" id="2840923"/>
    <lineage>
        <taxon>Bacteria</taxon>
        <taxon>Bacillati</taxon>
        <taxon>Bacillota</taxon>
        <taxon>Clostridia</taxon>
        <taxon>Eubacteriales</taxon>
        <taxon>Candidatus Scatomorpha</taxon>
    </lineage>
</organism>
<dbReference type="EMBL" id="DVHH01000230">
    <property type="protein sequence ID" value="HIR55827.1"/>
    <property type="molecule type" value="Genomic_DNA"/>
</dbReference>
<dbReference type="SUPFAM" id="SSF56601">
    <property type="entry name" value="beta-lactamase/transpeptidase-like"/>
    <property type="match status" value="1"/>
</dbReference>
<dbReference type="Gene3D" id="3.40.710.10">
    <property type="entry name" value="DD-peptidase/beta-lactamase superfamily"/>
    <property type="match status" value="1"/>
</dbReference>
<dbReference type="AlphaFoldDB" id="A0A9D1DMY8"/>
<name>A0A9D1DMY8_9FIRM</name>
<gene>
    <name evidence="3" type="ORF">IAD36_09570</name>
</gene>
<dbReference type="PANTHER" id="PTHR43283">
    <property type="entry name" value="BETA-LACTAMASE-RELATED"/>
    <property type="match status" value="1"/>
</dbReference>
<evidence type="ECO:0000313" key="3">
    <source>
        <dbReference type="EMBL" id="HIR55827.1"/>
    </source>
</evidence>